<dbReference type="AlphaFoldDB" id="A0A382EBS5"/>
<sequence length="48" mass="5112">MTNLHIYLISNYCSTELQCISNTTPHLILGIGHSAIVSDTLGGDPTPV</sequence>
<proteinExistence type="predicted"/>
<protein>
    <submittedName>
        <fullName evidence="1">Uncharacterized protein</fullName>
    </submittedName>
</protein>
<reference evidence="1" key="1">
    <citation type="submission" date="2018-05" db="EMBL/GenBank/DDBJ databases">
        <authorList>
            <person name="Lanie J.A."/>
            <person name="Ng W.-L."/>
            <person name="Kazmierczak K.M."/>
            <person name="Andrzejewski T.M."/>
            <person name="Davidsen T.M."/>
            <person name="Wayne K.J."/>
            <person name="Tettelin H."/>
            <person name="Glass J.I."/>
            <person name="Rusch D."/>
            <person name="Podicherti R."/>
            <person name="Tsui H.-C.T."/>
            <person name="Winkler M.E."/>
        </authorList>
    </citation>
    <scope>NUCLEOTIDE SEQUENCE</scope>
</reference>
<dbReference type="EMBL" id="UINC01043453">
    <property type="protein sequence ID" value="SVB47514.1"/>
    <property type="molecule type" value="Genomic_DNA"/>
</dbReference>
<organism evidence="1">
    <name type="scientific">marine metagenome</name>
    <dbReference type="NCBI Taxonomy" id="408172"/>
    <lineage>
        <taxon>unclassified sequences</taxon>
        <taxon>metagenomes</taxon>
        <taxon>ecological metagenomes</taxon>
    </lineage>
</organism>
<name>A0A382EBS5_9ZZZZ</name>
<evidence type="ECO:0000313" key="1">
    <source>
        <dbReference type="EMBL" id="SVB47514.1"/>
    </source>
</evidence>
<accession>A0A382EBS5</accession>
<gene>
    <name evidence="1" type="ORF">METZ01_LOCUS200368</name>
</gene>